<name>A0A8S0XCR6_CYCAE</name>
<feature type="domain" description="DUF6534" evidence="3">
    <location>
        <begin position="172"/>
        <end position="261"/>
    </location>
</feature>
<comment type="caution">
    <text evidence="4">The sequence shown here is derived from an EMBL/GenBank/DDBJ whole genome shotgun (WGS) entry which is preliminary data.</text>
</comment>
<dbReference type="AlphaFoldDB" id="A0A8S0XCR6"/>
<keyword evidence="2" id="KW-1133">Transmembrane helix</keyword>
<keyword evidence="2" id="KW-0472">Membrane</keyword>
<dbReference type="OrthoDB" id="3265526at2759"/>
<evidence type="ECO:0000259" key="3">
    <source>
        <dbReference type="Pfam" id="PF20152"/>
    </source>
</evidence>
<evidence type="ECO:0000313" key="5">
    <source>
        <dbReference type="Proteomes" id="UP000467700"/>
    </source>
</evidence>
<feature type="transmembrane region" description="Helical" evidence="2">
    <location>
        <begin position="20"/>
        <end position="42"/>
    </location>
</feature>
<feature type="transmembrane region" description="Helical" evidence="2">
    <location>
        <begin position="54"/>
        <end position="75"/>
    </location>
</feature>
<keyword evidence="2" id="KW-0812">Transmembrane</keyword>
<dbReference type="PANTHER" id="PTHR40465">
    <property type="entry name" value="CHROMOSOME 1, WHOLE GENOME SHOTGUN SEQUENCE"/>
    <property type="match status" value="1"/>
</dbReference>
<dbReference type="Proteomes" id="UP000467700">
    <property type="component" value="Unassembled WGS sequence"/>
</dbReference>
<protein>
    <recommendedName>
        <fullName evidence="3">DUF6534 domain-containing protein</fullName>
    </recommendedName>
</protein>
<reference evidence="4 5" key="1">
    <citation type="submission" date="2020-01" db="EMBL/GenBank/DDBJ databases">
        <authorList>
            <person name="Gupta K D."/>
        </authorList>
    </citation>
    <scope>NUCLEOTIDE SEQUENCE [LARGE SCALE GENOMIC DNA]</scope>
</reference>
<dbReference type="Pfam" id="PF20152">
    <property type="entry name" value="DUF6534"/>
    <property type="match status" value="1"/>
</dbReference>
<dbReference type="PANTHER" id="PTHR40465:SF1">
    <property type="entry name" value="DUF6534 DOMAIN-CONTAINING PROTEIN"/>
    <property type="match status" value="1"/>
</dbReference>
<accession>A0A8S0XCR6</accession>
<feature type="transmembrane region" description="Helical" evidence="2">
    <location>
        <begin position="95"/>
        <end position="117"/>
    </location>
</feature>
<gene>
    <name evidence="4" type="ORF">AAE3_LOCUS530</name>
</gene>
<feature type="region of interest" description="Disordered" evidence="1">
    <location>
        <begin position="318"/>
        <end position="349"/>
    </location>
</feature>
<dbReference type="EMBL" id="CACVBS010000001">
    <property type="protein sequence ID" value="CAA7257306.1"/>
    <property type="molecule type" value="Genomic_DNA"/>
</dbReference>
<feature type="transmembrane region" description="Helical" evidence="2">
    <location>
        <begin position="208"/>
        <end position="232"/>
    </location>
</feature>
<sequence>MGFVNPISLKGPAEITHGWMLIGLALNILLMGVMIAQVYMYYTQYRDDTWWLKAMVAAVFLLDIINTAFLFAYIYRSLITFFGDVQFLAQVDWMLATGAWTTGVIAAIVQLFFAWRIFVLTRNWAYVIVIGSLALAGCAASIVVPVKTGLSFPVSRIHEVKPVVTVWLASDVAADIIITTVLVWYLVSQIPHKHKSGFKRSDMVVDQIIRFTIQTGLLTVVFASIDLFFFLFDPTGTHFLFNFTLSKLYSNSLMSSLNSRRGWKFGGASSGVVSDSDGPITTSWVQRHLPPTVQKTDVGATTDSQELREVHVHTAQQFDEGSRTLHTQSSGRRSMDTENWTTDTNRWSR</sequence>
<keyword evidence="5" id="KW-1185">Reference proteome</keyword>
<dbReference type="InterPro" id="IPR045339">
    <property type="entry name" value="DUF6534"/>
</dbReference>
<organism evidence="4 5">
    <name type="scientific">Cyclocybe aegerita</name>
    <name type="common">Black poplar mushroom</name>
    <name type="synonym">Agrocybe aegerita</name>
    <dbReference type="NCBI Taxonomy" id="1973307"/>
    <lineage>
        <taxon>Eukaryota</taxon>
        <taxon>Fungi</taxon>
        <taxon>Dikarya</taxon>
        <taxon>Basidiomycota</taxon>
        <taxon>Agaricomycotina</taxon>
        <taxon>Agaricomycetes</taxon>
        <taxon>Agaricomycetidae</taxon>
        <taxon>Agaricales</taxon>
        <taxon>Agaricineae</taxon>
        <taxon>Bolbitiaceae</taxon>
        <taxon>Cyclocybe</taxon>
    </lineage>
</organism>
<feature type="transmembrane region" description="Helical" evidence="2">
    <location>
        <begin position="164"/>
        <end position="187"/>
    </location>
</feature>
<evidence type="ECO:0000256" key="1">
    <source>
        <dbReference type="SAM" id="MobiDB-lite"/>
    </source>
</evidence>
<feature type="transmembrane region" description="Helical" evidence="2">
    <location>
        <begin position="124"/>
        <end position="144"/>
    </location>
</feature>
<evidence type="ECO:0000256" key="2">
    <source>
        <dbReference type="SAM" id="Phobius"/>
    </source>
</evidence>
<proteinExistence type="predicted"/>
<evidence type="ECO:0000313" key="4">
    <source>
        <dbReference type="EMBL" id="CAA7257306.1"/>
    </source>
</evidence>